<sequence>MPHHKADPTTTRMLAARHEALWLKLTALHGQIAAVATKRPQTPVSAHTIGVAEALLREAMPFIPKGDPLPMAAPDHGGLLTQLGQALAAMDYWEASRSRWDDQAKAYLWQVKGDPPLPVRRLRPKLVGPASAEADPAREAKMLDLRQKLAKRIEQFNNR</sequence>
<keyword evidence="2" id="KW-1185">Reference proteome</keyword>
<evidence type="ECO:0000313" key="1">
    <source>
        <dbReference type="EMBL" id="KKC37939.1"/>
    </source>
</evidence>
<gene>
    <name evidence="1" type="ORF">WH87_09785</name>
</gene>
<organism evidence="1 2">
    <name type="scientific">Devosia epidermidihirudinis</name>
    <dbReference type="NCBI Taxonomy" id="1293439"/>
    <lineage>
        <taxon>Bacteria</taxon>
        <taxon>Pseudomonadati</taxon>
        <taxon>Pseudomonadota</taxon>
        <taxon>Alphaproteobacteria</taxon>
        <taxon>Hyphomicrobiales</taxon>
        <taxon>Devosiaceae</taxon>
        <taxon>Devosia</taxon>
    </lineage>
</organism>
<evidence type="ECO:0000313" key="2">
    <source>
        <dbReference type="Proteomes" id="UP000033411"/>
    </source>
</evidence>
<name>A0A0F5QD58_9HYPH</name>
<proteinExistence type="predicted"/>
<dbReference type="EMBL" id="LANJ01000016">
    <property type="protein sequence ID" value="KKC37939.1"/>
    <property type="molecule type" value="Genomic_DNA"/>
</dbReference>
<comment type="caution">
    <text evidence="1">The sequence shown here is derived from an EMBL/GenBank/DDBJ whole genome shotgun (WGS) entry which is preliminary data.</text>
</comment>
<dbReference type="RefSeq" id="WP_046139304.1">
    <property type="nucleotide sequence ID" value="NZ_LANJ01000016.1"/>
</dbReference>
<dbReference type="AlphaFoldDB" id="A0A0F5QD58"/>
<dbReference type="Proteomes" id="UP000033411">
    <property type="component" value="Unassembled WGS sequence"/>
</dbReference>
<accession>A0A0F5QD58</accession>
<reference evidence="1 2" key="1">
    <citation type="submission" date="2015-03" db="EMBL/GenBank/DDBJ databases">
        <authorList>
            <person name="Lepp D."/>
            <person name="Hassan Y.I."/>
            <person name="Li X.-Z."/>
            <person name="Zhou T."/>
        </authorList>
    </citation>
    <scope>NUCLEOTIDE SEQUENCE [LARGE SCALE GENOMIC DNA]</scope>
    <source>
        <strain evidence="1 2">E84</strain>
    </source>
</reference>
<dbReference type="PATRIC" id="fig|1293439.3.peg.1536"/>
<dbReference type="OrthoDB" id="7949176at2"/>
<protein>
    <submittedName>
        <fullName evidence="1">Uncharacterized protein</fullName>
    </submittedName>
</protein>